<comment type="subcellular location">
    <subcellularLocation>
        <location evidence="1">Cytoplasm</location>
    </subcellularLocation>
</comment>
<dbReference type="GO" id="GO:0045892">
    <property type="term" value="P:negative regulation of DNA-templated transcription"/>
    <property type="evidence" value="ECO:0007669"/>
    <property type="project" value="TreeGrafter"/>
</dbReference>
<evidence type="ECO:0000256" key="2">
    <source>
        <dbReference type="ARBA" id="ARBA00007957"/>
    </source>
</evidence>
<organism evidence="11 12">
    <name type="scientific">Ligilactobacillus ruminis DPC 6832</name>
    <dbReference type="NCBI Taxonomy" id="1402208"/>
    <lineage>
        <taxon>Bacteria</taxon>
        <taxon>Bacillati</taxon>
        <taxon>Bacillota</taxon>
        <taxon>Bacilli</taxon>
        <taxon>Lactobacillales</taxon>
        <taxon>Lactobacillaceae</taxon>
        <taxon>Ligilactobacillus</taxon>
    </lineage>
</organism>
<evidence type="ECO:0000256" key="5">
    <source>
        <dbReference type="ARBA" id="ARBA00022723"/>
    </source>
</evidence>
<dbReference type="PANTHER" id="PTHR33202">
    <property type="entry name" value="ZINC UPTAKE REGULATION PROTEIN"/>
    <property type="match status" value="1"/>
</dbReference>
<feature type="binding site" evidence="10">
    <location>
        <position position="105"/>
    </location>
    <ligand>
        <name>Zn(2+)</name>
        <dbReference type="ChEBI" id="CHEBI:29105"/>
    </ligand>
</feature>
<keyword evidence="9" id="KW-0804">Transcription</keyword>
<dbReference type="AlphaFoldDB" id="A0A837DV00"/>
<evidence type="ECO:0000313" key="11">
    <source>
        <dbReference type="EMBL" id="KIC04731.1"/>
    </source>
</evidence>
<keyword evidence="8" id="KW-0238">DNA-binding</keyword>
<dbReference type="GO" id="GO:0000976">
    <property type="term" value="F:transcription cis-regulatory region binding"/>
    <property type="evidence" value="ECO:0007669"/>
    <property type="project" value="TreeGrafter"/>
</dbReference>
<keyword evidence="4" id="KW-0678">Repressor</keyword>
<keyword evidence="6 10" id="KW-0862">Zinc</keyword>
<dbReference type="GO" id="GO:0003700">
    <property type="term" value="F:DNA-binding transcription factor activity"/>
    <property type="evidence" value="ECO:0007669"/>
    <property type="project" value="InterPro"/>
</dbReference>
<comment type="cofactor">
    <cofactor evidence="10">
        <name>Zn(2+)</name>
        <dbReference type="ChEBI" id="CHEBI:29105"/>
    </cofactor>
    <text evidence="10">Binds 1 zinc ion per subunit.</text>
</comment>
<feature type="binding site" evidence="10">
    <location>
        <position position="148"/>
    </location>
    <ligand>
        <name>Zn(2+)</name>
        <dbReference type="ChEBI" id="CHEBI:29105"/>
    </ligand>
</feature>
<keyword evidence="7" id="KW-0805">Transcription regulation</keyword>
<evidence type="ECO:0000313" key="12">
    <source>
        <dbReference type="Proteomes" id="UP000031011"/>
    </source>
</evidence>
<dbReference type="SUPFAM" id="SSF46785">
    <property type="entry name" value="Winged helix' DNA-binding domain"/>
    <property type="match status" value="1"/>
</dbReference>
<reference evidence="11 12" key="1">
    <citation type="journal article" date="2015" name="BMC Microbiol.">
        <title>Lactobacillus ruminis strains cluster according to their mammalian gut source.</title>
        <authorList>
            <person name="O' Donnell M.M."/>
            <person name="Harris H.M."/>
            <person name="Lynch D.B."/>
            <person name="Ross R.P."/>
            <person name="O'Toole P.W."/>
        </authorList>
    </citation>
    <scope>NUCLEOTIDE SEQUENCE [LARGE SCALE GENOMIC DNA]</scope>
    <source>
        <strain evidence="11 12">DPC 6832</strain>
    </source>
</reference>
<evidence type="ECO:0000256" key="6">
    <source>
        <dbReference type="ARBA" id="ARBA00022833"/>
    </source>
</evidence>
<dbReference type="InterPro" id="IPR002481">
    <property type="entry name" value="FUR"/>
</dbReference>
<evidence type="ECO:0000256" key="3">
    <source>
        <dbReference type="ARBA" id="ARBA00022490"/>
    </source>
</evidence>
<dbReference type="GO" id="GO:0005737">
    <property type="term" value="C:cytoplasm"/>
    <property type="evidence" value="ECO:0007669"/>
    <property type="project" value="UniProtKB-SubCell"/>
</dbReference>
<comment type="similarity">
    <text evidence="2">Belongs to the Fur family.</text>
</comment>
<name>A0A837DV00_9LACO</name>
<dbReference type="InterPro" id="IPR036388">
    <property type="entry name" value="WH-like_DNA-bd_sf"/>
</dbReference>
<protein>
    <submittedName>
        <fullName evidence="11">Ferric uptake regulation protein</fullName>
    </submittedName>
</protein>
<dbReference type="InterPro" id="IPR036390">
    <property type="entry name" value="WH_DNA-bd_sf"/>
</dbReference>
<evidence type="ECO:0000256" key="4">
    <source>
        <dbReference type="ARBA" id="ARBA00022491"/>
    </source>
</evidence>
<evidence type="ECO:0000256" key="1">
    <source>
        <dbReference type="ARBA" id="ARBA00004496"/>
    </source>
</evidence>
<accession>A0A837DV00</accession>
<dbReference type="GO" id="GO:0008270">
    <property type="term" value="F:zinc ion binding"/>
    <property type="evidence" value="ECO:0007669"/>
    <property type="project" value="TreeGrafter"/>
</dbReference>
<dbReference type="InterPro" id="IPR043135">
    <property type="entry name" value="Fur_C"/>
</dbReference>
<gene>
    <name evidence="11" type="ORF">LRN_0379</name>
</gene>
<evidence type="ECO:0000256" key="8">
    <source>
        <dbReference type="ARBA" id="ARBA00023125"/>
    </source>
</evidence>
<keyword evidence="3" id="KW-0963">Cytoplasm</keyword>
<dbReference type="Pfam" id="PF01475">
    <property type="entry name" value="FUR"/>
    <property type="match status" value="1"/>
</dbReference>
<evidence type="ECO:0000256" key="10">
    <source>
        <dbReference type="PIRSR" id="PIRSR602481-1"/>
    </source>
</evidence>
<dbReference type="EMBL" id="AWYA01000087">
    <property type="protein sequence ID" value="KIC04731.1"/>
    <property type="molecule type" value="Genomic_DNA"/>
</dbReference>
<dbReference type="Gene3D" id="3.30.1490.190">
    <property type="match status" value="1"/>
</dbReference>
<comment type="caution">
    <text evidence="11">The sequence shown here is derived from an EMBL/GenBank/DDBJ whole genome shotgun (WGS) entry which is preliminary data.</text>
</comment>
<sequence>MERGKSMLRDSEMLVAAAQKLKDCGIKSTPQRQVILAYLMKSKVHPSIETIYKYLKKNDFNVSLATVYNTLQLFEQRKLVIEVAVDKTGHMRYDYFDNPHYHMICVNCGRIEDVFDDAYRRFEKTAALDTGYKVFGSQYEVLGLCPACQRKEDKISNRN</sequence>
<evidence type="ECO:0000256" key="9">
    <source>
        <dbReference type="ARBA" id="ARBA00023163"/>
    </source>
</evidence>
<dbReference type="PANTHER" id="PTHR33202:SF8">
    <property type="entry name" value="PEROXIDE-RESPONSIVE REPRESSOR PERR"/>
    <property type="match status" value="1"/>
</dbReference>
<dbReference type="GO" id="GO:1900376">
    <property type="term" value="P:regulation of secondary metabolite biosynthetic process"/>
    <property type="evidence" value="ECO:0007669"/>
    <property type="project" value="TreeGrafter"/>
</dbReference>
<keyword evidence="5 10" id="KW-0479">Metal-binding</keyword>
<feature type="binding site" evidence="10">
    <location>
        <position position="108"/>
    </location>
    <ligand>
        <name>Zn(2+)</name>
        <dbReference type="ChEBI" id="CHEBI:29105"/>
    </ligand>
</feature>
<dbReference type="Gene3D" id="1.10.10.10">
    <property type="entry name" value="Winged helix-like DNA-binding domain superfamily/Winged helix DNA-binding domain"/>
    <property type="match status" value="1"/>
</dbReference>
<dbReference type="FunFam" id="1.10.10.10:FF:000007">
    <property type="entry name" value="Ferric uptake regulation protein"/>
    <property type="match status" value="1"/>
</dbReference>
<dbReference type="CDD" id="cd07153">
    <property type="entry name" value="Fur_like"/>
    <property type="match status" value="1"/>
</dbReference>
<feature type="binding site" evidence="10">
    <location>
        <position position="145"/>
    </location>
    <ligand>
        <name>Zn(2+)</name>
        <dbReference type="ChEBI" id="CHEBI:29105"/>
    </ligand>
</feature>
<proteinExistence type="inferred from homology"/>
<evidence type="ECO:0000256" key="7">
    <source>
        <dbReference type="ARBA" id="ARBA00023015"/>
    </source>
</evidence>
<dbReference type="Proteomes" id="UP000031011">
    <property type="component" value="Unassembled WGS sequence"/>
</dbReference>